<reference evidence="5 6" key="1">
    <citation type="submission" date="2017-10" db="EMBL/GenBank/DDBJ databases">
        <title>Frigbacter circumglobatus gen. nov. sp. nov., isolated from sediment cultured in situ.</title>
        <authorList>
            <person name="Zhao Z."/>
        </authorList>
    </citation>
    <scope>NUCLEOTIDE SEQUENCE [LARGE SCALE GENOMIC DNA]</scope>
    <source>
        <strain evidence="5 6">ZYL</strain>
    </source>
</reference>
<evidence type="ECO:0000313" key="5">
    <source>
        <dbReference type="EMBL" id="PHZ83227.1"/>
    </source>
</evidence>
<dbReference type="Pfam" id="PF07729">
    <property type="entry name" value="FCD"/>
    <property type="match status" value="1"/>
</dbReference>
<evidence type="ECO:0000259" key="4">
    <source>
        <dbReference type="PROSITE" id="PS50949"/>
    </source>
</evidence>
<dbReference type="FunCoup" id="A0A2G4YLQ5">
    <property type="interactions" value="47"/>
</dbReference>
<dbReference type="Proteomes" id="UP000229730">
    <property type="component" value="Unassembled WGS sequence"/>
</dbReference>
<keyword evidence="1" id="KW-0805">Transcription regulation</keyword>
<dbReference type="SUPFAM" id="SSF48008">
    <property type="entry name" value="GntR ligand-binding domain-like"/>
    <property type="match status" value="1"/>
</dbReference>
<dbReference type="SMART" id="SM00345">
    <property type="entry name" value="HTH_GNTR"/>
    <property type="match status" value="1"/>
</dbReference>
<dbReference type="SUPFAM" id="SSF46785">
    <property type="entry name" value="Winged helix' DNA-binding domain"/>
    <property type="match status" value="1"/>
</dbReference>
<keyword evidence="6" id="KW-1185">Reference proteome</keyword>
<dbReference type="InterPro" id="IPR036390">
    <property type="entry name" value="WH_DNA-bd_sf"/>
</dbReference>
<dbReference type="Pfam" id="PF00392">
    <property type="entry name" value="GntR"/>
    <property type="match status" value="1"/>
</dbReference>
<dbReference type="PANTHER" id="PTHR43537:SF41">
    <property type="entry name" value="TRANSCRIPTIONAL REGULATORY PROTEIN"/>
    <property type="match status" value="1"/>
</dbReference>
<dbReference type="InterPro" id="IPR036388">
    <property type="entry name" value="WH-like_DNA-bd_sf"/>
</dbReference>
<dbReference type="Gene3D" id="1.20.120.530">
    <property type="entry name" value="GntR ligand-binding domain-like"/>
    <property type="match status" value="1"/>
</dbReference>
<feature type="domain" description="HTH gntR-type" evidence="4">
    <location>
        <begin position="9"/>
        <end position="76"/>
    </location>
</feature>
<dbReference type="AlphaFoldDB" id="A0A2G4YLQ5"/>
<dbReference type="CDD" id="cd07377">
    <property type="entry name" value="WHTH_GntR"/>
    <property type="match status" value="1"/>
</dbReference>
<evidence type="ECO:0000256" key="3">
    <source>
        <dbReference type="ARBA" id="ARBA00023163"/>
    </source>
</evidence>
<proteinExistence type="predicted"/>
<keyword evidence="3" id="KW-0804">Transcription</keyword>
<dbReference type="GO" id="GO:0003677">
    <property type="term" value="F:DNA binding"/>
    <property type="evidence" value="ECO:0007669"/>
    <property type="project" value="UniProtKB-KW"/>
</dbReference>
<sequence length="218" mass="24682">MSSVPFLRHTVADSVFLELKKRIISGEYAAGFQLRQDQLATELGASRIPIREALLRLEAEGLVDIAAHKGGVVRGLSLAEATEFFNLRILIECNLLKDALPNMTSEDFDQAEESLHKFDHMVISGQNIEQWAKLNWEFHNHFYRAANQPHTLKILQTLHSNTDRYIRQQLLREGAPERAHEEHAELIELGRRGDITGAAKLLKKHISAAYKQVKSALV</sequence>
<dbReference type="InParanoid" id="A0A2G4YLQ5"/>
<dbReference type="EMBL" id="PDEM01000033">
    <property type="protein sequence ID" value="PHZ83227.1"/>
    <property type="molecule type" value="Genomic_DNA"/>
</dbReference>
<evidence type="ECO:0000256" key="2">
    <source>
        <dbReference type="ARBA" id="ARBA00023125"/>
    </source>
</evidence>
<protein>
    <submittedName>
        <fullName evidence="5">GntR family transcriptional regulator</fullName>
    </submittedName>
</protein>
<dbReference type="GO" id="GO:0003700">
    <property type="term" value="F:DNA-binding transcription factor activity"/>
    <property type="evidence" value="ECO:0007669"/>
    <property type="project" value="InterPro"/>
</dbReference>
<dbReference type="InterPro" id="IPR000524">
    <property type="entry name" value="Tscrpt_reg_HTH_GntR"/>
</dbReference>
<dbReference type="PROSITE" id="PS50949">
    <property type="entry name" value="HTH_GNTR"/>
    <property type="match status" value="1"/>
</dbReference>
<dbReference type="Gene3D" id="1.10.10.10">
    <property type="entry name" value="Winged helix-like DNA-binding domain superfamily/Winged helix DNA-binding domain"/>
    <property type="match status" value="1"/>
</dbReference>
<evidence type="ECO:0000256" key="1">
    <source>
        <dbReference type="ARBA" id="ARBA00023015"/>
    </source>
</evidence>
<dbReference type="SMART" id="SM00895">
    <property type="entry name" value="FCD"/>
    <property type="match status" value="1"/>
</dbReference>
<name>A0A2G4YLQ5_9PROT</name>
<dbReference type="PRINTS" id="PR00035">
    <property type="entry name" value="HTHGNTR"/>
</dbReference>
<comment type="caution">
    <text evidence="5">The sequence shown here is derived from an EMBL/GenBank/DDBJ whole genome shotgun (WGS) entry which is preliminary data.</text>
</comment>
<gene>
    <name evidence="5" type="ORF">CRD36_16765</name>
</gene>
<dbReference type="InterPro" id="IPR011711">
    <property type="entry name" value="GntR_C"/>
</dbReference>
<evidence type="ECO:0000313" key="6">
    <source>
        <dbReference type="Proteomes" id="UP000229730"/>
    </source>
</evidence>
<dbReference type="InterPro" id="IPR008920">
    <property type="entry name" value="TF_FadR/GntR_C"/>
</dbReference>
<accession>A0A2G4YLQ5</accession>
<keyword evidence="2" id="KW-0238">DNA-binding</keyword>
<organism evidence="5 6">
    <name type="scientific">Paremcibacter congregatus</name>
    <dbReference type="NCBI Taxonomy" id="2043170"/>
    <lineage>
        <taxon>Bacteria</taxon>
        <taxon>Pseudomonadati</taxon>
        <taxon>Pseudomonadota</taxon>
        <taxon>Alphaproteobacteria</taxon>
        <taxon>Emcibacterales</taxon>
        <taxon>Emcibacteraceae</taxon>
        <taxon>Paremcibacter</taxon>
    </lineage>
</organism>
<dbReference type="PANTHER" id="PTHR43537">
    <property type="entry name" value="TRANSCRIPTIONAL REGULATOR, GNTR FAMILY"/>
    <property type="match status" value="1"/>
</dbReference>